<dbReference type="InterPro" id="IPR022791">
    <property type="entry name" value="L-PG_synthase/AglD"/>
</dbReference>
<evidence type="ECO:0000313" key="8">
    <source>
        <dbReference type="Proteomes" id="UP000076023"/>
    </source>
</evidence>
<feature type="transmembrane region" description="Helical" evidence="6">
    <location>
        <begin position="153"/>
        <end position="171"/>
    </location>
</feature>
<dbReference type="EMBL" id="BDCO01000003">
    <property type="protein sequence ID" value="GAT35402.1"/>
    <property type="molecule type" value="Genomic_DNA"/>
</dbReference>
<feature type="transmembrane region" description="Helical" evidence="6">
    <location>
        <begin position="120"/>
        <end position="141"/>
    </location>
</feature>
<comment type="subcellular location">
    <subcellularLocation>
        <location evidence="1">Cell membrane</location>
        <topology evidence="1">Multi-pass membrane protein</topology>
    </subcellularLocation>
</comment>
<accession>A0A146GE32</accession>
<reference evidence="8" key="1">
    <citation type="journal article" date="2017" name="Genome Announc.">
        <title>Draft Genome Sequence of Terrimicrobium sacchariphilum NM-5T, a Facultative Anaerobic Soil Bacterium of the Class Spartobacteria.</title>
        <authorList>
            <person name="Qiu Y.L."/>
            <person name="Tourlousse D.M."/>
            <person name="Matsuura N."/>
            <person name="Ohashi A."/>
            <person name="Sekiguchi Y."/>
        </authorList>
    </citation>
    <scope>NUCLEOTIDE SEQUENCE [LARGE SCALE GENOMIC DNA]</scope>
    <source>
        <strain evidence="8">NM-5</strain>
    </source>
</reference>
<feature type="transmembrane region" description="Helical" evidence="6">
    <location>
        <begin position="75"/>
        <end position="100"/>
    </location>
</feature>
<evidence type="ECO:0000313" key="7">
    <source>
        <dbReference type="EMBL" id="GAT35402.1"/>
    </source>
</evidence>
<feature type="transmembrane region" description="Helical" evidence="6">
    <location>
        <begin position="35"/>
        <end position="54"/>
    </location>
</feature>
<feature type="transmembrane region" description="Helical" evidence="6">
    <location>
        <begin position="282"/>
        <end position="306"/>
    </location>
</feature>
<dbReference type="PANTHER" id="PTHR40277">
    <property type="entry name" value="BLL5419 PROTEIN"/>
    <property type="match status" value="1"/>
</dbReference>
<dbReference type="AlphaFoldDB" id="A0A146GE32"/>
<keyword evidence="5 6" id="KW-0472">Membrane</keyword>
<evidence type="ECO:0000256" key="4">
    <source>
        <dbReference type="ARBA" id="ARBA00022989"/>
    </source>
</evidence>
<keyword evidence="8" id="KW-1185">Reference proteome</keyword>
<evidence type="ECO:0008006" key="9">
    <source>
        <dbReference type="Google" id="ProtNLM"/>
    </source>
</evidence>
<evidence type="ECO:0000256" key="6">
    <source>
        <dbReference type="SAM" id="Phobius"/>
    </source>
</evidence>
<dbReference type="InParanoid" id="A0A146GE32"/>
<gene>
    <name evidence="7" type="ORF">TSACC_3467</name>
</gene>
<name>A0A146GE32_TERSA</name>
<evidence type="ECO:0000256" key="3">
    <source>
        <dbReference type="ARBA" id="ARBA00022692"/>
    </source>
</evidence>
<dbReference type="GO" id="GO:0005886">
    <property type="term" value="C:plasma membrane"/>
    <property type="evidence" value="ECO:0007669"/>
    <property type="project" value="UniProtKB-SubCell"/>
</dbReference>
<feature type="transmembrane region" description="Helical" evidence="6">
    <location>
        <begin position="244"/>
        <end position="262"/>
    </location>
</feature>
<evidence type="ECO:0000256" key="5">
    <source>
        <dbReference type="ARBA" id="ARBA00023136"/>
    </source>
</evidence>
<organism evidence="7 8">
    <name type="scientific">Terrimicrobium sacchariphilum</name>
    <dbReference type="NCBI Taxonomy" id="690879"/>
    <lineage>
        <taxon>Bacteria</taxon>
        <taxon>Pseudomonadati</taxon>
        <taxon>Verrucomicrobiota</taxon>
        <taxon>Terrimicrobiia</taxon>
        <taxon>Terrimicrobiales</taxon>
        <taxon>Terrimicrobiaceae</taxon>
        <taxon>Terrimicrobium</taxon>
    </lineage>
</organism>
<dbReference type="PANTHER" id="PTHR40277:SF1">
    <property type="entry name" value="BLL5419 PROTEIN"/>
    <property type="match status" value="1"/>
</dbReference>
<keyword evidence="4 6" id="KW-1133">Transmembrane helix</keyword>
<dbReference type="STRING" id="690879.TSACC_3467"/>
<protein>
    <recommendedName>
        <fullName evidence="9">Lysylphosphatidylglycerol synthase TM region</fullName>
    </recommendedName>
</protein>
<evidence type="ECO:0000256" key="1">
    <source>
        <dbReference type="ARBA" id="ARBA00004651"/>
    </source>
</evidence>
<comment type="caution">
    <text evidence="7">The sequence shown here is derived from an EMBL/GenBank/DDBJ whole genome shotgun (WGS) entry which is preliminary data.</text>
</comment>
<keyword evidence="3 6" id="KW-0812">Transmembrane</keyword>
<proteinExistence type="predicted"/>
<dbReference type="Pfam" id="PF03706">
    <property type="entry name" value="LPG_synthase_TM"/>
    <property type="match status" value="1"/>
</dbReference>
<dbReference type="Proteomes" id="UP000076023">
    <property type="component" value="Unassembled WGS sequence"/>
</dbReference>
<evidence type="ECO:0000256" key="2">
    <source>
        <dbReference type="ARBA" id="ARBA00022475"/>
    </source>
</evidence>
<sequence length="320" mass="36506">MTVLQVAVTLGLLWWLFHDEQRRITIWKALTTADWRWMILAVAAAGVCEFFGILRWQLFLRMLHIEVPLKEITRLFFIGAFFNQFLPGTTGGDVVRVIFLMRDHPEHKTEGFLSVAVDRVLAIFVLVIIGLIFAWTRSAWFAQSFAVGNMMKIFAITLFVMATALIASFILTKRSLVSRLPRRFPFRSYLIKLSKIWQLCIENRREAILGTIYTVPMLFAYFMAFCFAAKAFTNQVSFWDMTSIMPLVTAISSLPISLNGIGLREAFLDNLLQELCHTPAGIGTTISIAGMAVYLLWGLLGGVFYLERIKRRYNPVPPTD</sequence>
<feature type="transmembrane region" description="Helical" evidence="6">
    <location>
        <begin position="212"/>
        <end position="232"/>
    </location>
</feature>
<dbReference type="NCBIfam" id="TIGR00374">
    <property type="entry name" value="flippase-like domain"/>
    <property type="match status" value="1"/>
</dbReference>
<keyword evidence="2" id="KW-1003">Cell membrane</keyword>